<name>K6Z9W9_9ALTE</name>
<comment type="caution">
    <text evidence="2">The sequence shown here is derived from an EMBL/GenBank/DDBJ whole genome shotgun (WGS) entry which is preliminary data.</text>
</comment>
<sequence length="100" mass="11738">MEYFISLSIVGFCCLCLYSYYVLKNETVTKQKYFHMAVTWGVVSTLFGIFSGVFVLVAIFSVITKEWDNAFLLTKIPVFIGTYVSFFIFTKYKKRYKDRL</sequence>
<gene>
    <name evidence="2" type="ORF">GPAL_0291</name>
</gene>
<evidence type="ECO:0000256" key="1">
    <source>
        <dbReference type="SAM" id="Phobius"/>
    </source>
</evidence>
<feature type="transmembrane region" description="Helical" evidence="1">
    <location>
        <begin position="69"/>
        <end position="89"/>
    </location>
</feature>
<reference evidence="3" key="1">
    <citation type="journal article" date="2014" name="Environ. Microbiol.">
        <title>Comparative genomics of the marine bacterial genus Glaciecola reveals the high degree of genomic diversity and genomic characteristic for cold adaptation.</title>
        <authorList>
            <person name="Qin Q.L."/>
            <person name="Xie B.B."/>
            <person name="Yu Y."/>
            <person name="Shu Y.L."/>
            <person name="Rong J.C."/>
            <person name="Zhang Y.J."/>
            <person name="Zhao D.L."/>
            <person name="Chen X.L."/>
            <person name="Zhang X.Y."/>
            <person name="Chen B."/>
            <person name="Zhou B.C."/>
            <person name="Zhang Y.Z."/>
        </authorList>
    </citation>
    <scope>NUCLEOTIDE SEQUENCE [LARGE SCALE GENOMIC DNA]</scope>
    <source>
        <strain evidence="3">ACAM 615</strain>
    </source>
</reference>
<dbReference type="AlphaFoldDB" id="K6Z9W9"/>
<keyword evidence="1" id="KW-0812">Transmembrane</keyword>
<dbReference type="EMBL" id="BAEQ01000007">
    <property type="protein sequence ID" value="GAC27172.1"/>
    <property type="molecule type" value="Genomic_DNA"/>
</dbReference>
<keyword evidence="1" id="KW-1133">Transmembrane helix</keyword>
<protein>
    <submittedName>
        <fullName evidence="2">Uncharacterized protein</fullName>
    </submittedName>
</protein>
<feature type="transmembrane region" description="Helical" evidence="1">
    <location>
        <begin position="35"/>
        <end position="63"/>
    </location>
</feature>
<organism evidence="2 3">
    <name type="scientific">Brumicola pallidula DSM 14239 = ACAM 615</name>
    <dbReference type="NCBI Taxonomy" id="1121922"/>
    <lineage>
        <taxon>Bacteria</taxon>
        <taxon>Pseudomonadati</taxon>
        <taxon>Pseudomonadota</taxon>
        <taxon>Gammaproteobacteria</taxon>
        <taxon>Alteromonadales</taxon>
        <taxon>Alteromonadaceae</taxon>
        <taxon>Brumicola</taxon>
    </lineage>
</organism>
<keyword evidence="1" id="KW-0472">Membrane</keyword>
<dbReference type="InterPro" id="IPR036259">
    <property type="entry name" value="MFS_trans_sf"/>
</dbReference>
<proteinExistence type="predicted"/>
<evidence type="ECO:0000313" key="2">
    <source>
        <dbReference type="EMBL" id="GAC27172.1"/>
    </source>
</evidence>
<dbReference type="OrthoDB" id="9881348at2"/>
<evidence type="ECO:0000313" key="3">
    <source>
        <dbReference type="Proteomes" id="UP000006251"/>
    </source>
</evidence>
<keyword evidence="3" id="KW-1185">Reference proteome</keyword>
<dbReference type="SUPFAM" id="SSF103473">
    <property type="entry name" value="MFS general substrate transporter"/>
    <property type="match status" value="1"/>
</dbReference>
<dbReference type="Proteomes" id="UP000006251">
    <property type="component" value="Unassembled WGS sequence"/>
</dbReference>
<accession>K6Z9W9</accession>
<dbReference type="RefSeq" id="WP_006008501.1">
    <property type="nucleotide sequence ID" value="NZ_BAEQ01000007.1"/>
</dbReference>
<feature type="transmembrane region" description="Helical" evidence="1">
    <location>
        <begin position="6"/>
        <end position="23"/>
    </location>
</feature>